<feature type="compositionally biased region" description="Basic and acidic residues" evidence="1">
    <location>
        <begin position="1833"/>
        <end position="1843"/>
    </location>
</feature>
<evidence type="ECO:0000313" key="5">
    <source>
        <dbReference type="EMBL" id="KAL1501351.1"/>
    </source>
</evidence>
<dbReference type="PANTHER" id="PTHR24417:SF7">
    <property type="entry name" value="CHROMATIN MODIFICATION-RELATED PROTEIN EAF1"/>
    <property type="match status" value="1"/>
</dbReference>
<dbReference type="PANTHER" id="PTHR24417">
    <property type="entry name" value="SERINE/THREONINE-PROTEIN KINASE LMTK1"/>
    <property type="match status" value="1"/>
</dbReference>
<comment type="caution">
    <text evidence="5">The sequence shown here is derived from an EMBL/GenBank/DDBJ whole genome shotgun (WGS) entry which is preliminary data.</text>
</comment>
<dbReference type="PRINTS" id="PR00109">
    <property type="entry name" value="TYRKINASE"/>
</dbReference>
<dbReference type="SUPFAM" id="SSF56112">
    <property type="entry name" value="Protein kinase-like (PK-like)"/>
    <property type="match status" value="1"/>
</dbReference>
<dbReference type="InterPro" id="IPR001245">
    <property type="entry name" value="Ser-Thr/Tyr_kinase_cat_dom"/>
</dbReference>
<dbReference type="Proteomes" id="UP001566132">
    <property type="component" value="Unassembled WGS sequence"/>
</dbReference>
<dbReference type="InterPro" id="IPR000719">
    <property type="entry name" value="Prot_kinase_dom"/>
</dbReference>
<feature type="compositionally biased region" description="Low complexity" evidence="1">
    <location>
        <begin position="1615"/>
        <end position="1629"/>
    </location>
</feature>
<feature type="region of interest" description="Disordered" evidence="1">
    <location>
        <begin position="1446"/>
        <end position="1473"/>
    </location>
</feature>
<sequence length="1843" mass="207864">MEIIWKWSKLLIALSFVGFCKGFPLNLEDNTGNTQFLTGIAAVLITVGIVILAGCLCCQRHNGFQEFQNSAVAVSVASNLEHGHVNSITNGEFTIFTPLNPSHLDNNLFHSNIQISARTPEEIDGINIKKWFDNTKEDFPRVKLKYIRELGSGRFGKVVEGAARDLDLDPNRVWTPVVVRILDAASTMQERVLFLNDALFYLAPSHPHILALKGQCLSTVPLLLLQELCTGGDLKARLRSRGDENNSLLWCCQLTSALRHLHDNGFIHPDLAARNCLLTDNLTLKLGDYGLSASKYPGDYYKGGEPLIPVRWRAPESLECTSTTIKPKPLTKEANIWSLGVVMWEICENGSQPYGFLDDDEVISRVFSLEGLRLDGPSKPQLYSDYIFRLIKMCWNTAESRPKITQIDMMLSDLLQVHKHSLEPLVNSDFDRRWESFKPNTIVKTDNYNEESILKSTSLSLNNLHGSLDNLMSDQLSAGQLDFKLGPSGSMSNKKSSSPADDSLNDSFIFKQQGSSGSDTEEENWRKKVERGAYSEKVRIKSRSVADLMVLTHVDYPESDTETPMQSMDFKPNRGLRKSNLENSSLNFNSEGNLLSLEDTFEQELTKLRVDRRDSALFVPENKSETNSNLNLLQELNSPLELKAMNPIYTIFNMTIDNFNEAKLHDIIALGDEDKLFSRQDSENKSDLGYATLHNSERNSDFGSVDGEHLLEDGIGFIKLEIEEKLKNCELLNKDDYPEFSDKTFVMNENLPDVLPSSVCNPERMNLDLLESNSLKRHGESSFPKTVPKLSDLVLNNYKLMHLVKDIPSESHQVPDHLPCENLETSVNLLNEKNEDTTQDILPLMSTLTESDARQTFAETIKFLDEERRNCENYLEISTKSELLPDPLNERISLVDNDQSTSVENSPKVAFDLSENQQEIKPNSLTHNAVFTSTPFGKIQKVPMCIRPSLNLFPNDQQDYEERNMFSSNFFPLEPNGDDPDEENRLNYSLETWDNFLKNSFDINNREPHENFFDSFSSDPQSMLFVEDDMDKITNSQDELNHSVCGETFVKNEEPNKDGTFVLEKCNKTFNLEDRKNGTFKVEEHDNEEGHFEPSGGWFLHPQSNNDQLTGDIDPQPSTSTGSYIKFGVDDELMTALRNELLEKLPQAQSACQENVQESETWNPIERNEVFLRYNVYNPPLSPIPEESSCLEEDELIVKTNKSPRSNDSDTDWSDRDNFEYPLVLSSQSNDSPDRQPNISNTPSQDSCCSNDTLFNFDDFVVANEKDDVGNCEESFENVRKNSSNQTTLSEHETGLDLDVFLNEEREHTSFCSFQPSSTKIVAPLPSPEDKPWRTLTASLLSKNKDCNIANHKDHISIASAILESILDAVTGIDAKENIYENHPNHEIYENLKESGDHNYDHFCSDDDFLNETIDYVNIDNVTDQSDSLGVLTDIRFSGPIDSQLMSTSFSESNDVEDQDWDSGSDTRSSSSGEFIWKEGEHEESLKALKAAPQDPLDNVRPMEEIVEETDSDLSTSDDEGDNLEFVPSAWDKFATPAKSALRSPEKSLERSESKKSKGVWFKKQKYHCVYEYPREPESPVLQSKDLWKPQLDFVNFSGESTKINEPFATSLSDQGPSPNSNSSQFFPGASPAWMDNITPDSGLEDSTPGSDSTDSTEKQNDAPHEVVSLRKLAAYAINKNKEANLGSANTLGGLRHTRNKLKLDLPPSPSAFTSSKSFTVEPMQEPVVLREKPTFSTFGKSRFLVQHVDTPPEDKSNVQSKNVCFDVLPYKPLNMFPLKKNDQCQDSDVTYEPLKSDFSEISHFTNKKDGFTRGEANLLDSADEDSGIESSTLERKTSVKEM</sequence>
<dbReference type="Gene3D" id="1.10.510.10">
    <property type="entry name" value="Transferase(Phosphotransferase) domain 1"/>
    <property type="match status" value="1"/>
</dbReference>
<keyword evidence="3" id="KW-0732">Signal</keyword>
<feature type="region of interest" description="Disordered" evidence="1">
    <location>
        <begin position="1197"/>
        <end position="1246"/>
    </location>
</feature>
<feature type="compositionally biased region" description="Acidic residues" evidence="1">
    <location>
        <begin position="1454"/>
        <end position="1463"/>
    </location>
</feature>
<keyword evidence="6" id="KW-1185">Reference proteome</keyword>
<feature type="compositionally biased region" description="Low complexity" evidence="1">
    <location>
        <begin position="1464"/>
        <end position="1473"/>
    </location>
</feature>
<dbReference type="PROSITE" id="PS50011">
    <property type="entry name" value="PROTEIN_KINASE_DOM"/>
    <property type="match status" value="1"/>
</dbReference>
<feature type="transmembrane region" description="Helical" evidence="2">
    <location>
        <begin position="38"/>
        <end position="58"/>
    </location>
</feature>
<evidence type="ECO:0000313" key="6">
    <source>
        <dbReference type="Proteomes" id="UP001566132"/>
    </source>
</evidence>
<organism evidence="5 6">
    <name type="scientific">Hypothenemus hampei</name>
    <name type="common">Coffee berry borer</name>
    <dbReference type="NCBI Taxonomy" id="57062"/>
    <lineage>
        <taxon>Eukaryota</taxon>
        <taxon>Metazoa</taxon>
        <taxon>Ecdysozoa</taxon>
        <taxon>Arthropoda</taxon>
        <taxon>Hexapoda</taxon>
        <taxon>Insecta</taxon>
        <taxon>Pterygota</taxon>
        <taxon>Neoptera</taxon>
        <taxon>Endopterygota</taxon>
        <taxon>Coleoptera</taxon>
        <taxon>Polyphaga</taxon>
        <taxon>Cucujiformia</taxon>
        <taxon>Curculionidae</taxon>
        <taxon>Scolytinae</taxon>
        <taxon>Hypothenemus</taxon>
    </lineage>
</organism>
<evidence type="ECO:0000256" key="1">
    <source>
        <dbReference type="SAM" id="MobiDB-lite"/>
    </source>
</evidence>
<dbReference type="EMBL" id="JBDJPC010000005">
    <property type="protein sequence ID" value="KAL1501351.1"/>
    <property type="molecule type" value="Genomic_DNA"/>
</dbReference>
<feature type="signal peptide" evidence="3">
    <location>
        <begin position="1"/>
        <end position="22"/>
    </location>
</feature>
<keyword evidence="2" id="KW-0812">Transmembrane</keyword>
<feature type="region of interest" description="Disordered" evidence="1">
    <location>
        <begin position="1819"/>
        <end position="1843"/>
    </location>
</feature>
<dbReference type="InterPro" id="IPR008266">
    <property type="entry name" value="Tyr_kinase_AS"/>
</dbReference>
<dbReference type="Pfam" id="PF07714">
    <property type="entry name" value="PK_Tyr_Ser-Thr"/>
    <property type="match status" value="1"/>
</dbReference>
<feature type="compositionally biased region" description="Basic and acidic residues" evidence="1">
    <location>
        <begin position="1205"/>
        <end position="1219"/>
    </location>
</feature>
<gene>
    <name evidence="5" type="ORF">ABEB36_006685</name>
</gene>
<feature type="region of interest" description="Disordered" evidence="1">
    <location>
        <begin position="1537"/>
        <end position="1560"/>
    </location>
</feature>
<dbReference type="InterPro" id="IPR011009">
    <property type="entry name" value="Kinase-like_dom_sf"/>
</dbReference>
<accession>A0ABD1EVB3</accession>
<dbReference type="PROSITE" id="PS00109">
    <property type="entry name" value="PROTEIN_KINASE_TYR"/>
    <property type="match status" value="1"/>
</dbReference>
<keyword evidence="2" id="KW-0472">Membrane</keyword>
<feature type="compositionally biased region" description="Low complexity" evidence="1">
    <location>
        <begin position="487"/>
        <end position="499"/>
    </location>
</feature>
<feature type="compositionally biased region" description="Basic and acidic residues" evidence="1">
    <location>
        <begin position="1544"/>
        <end position="1556"/>
    </location>
</feature>
<feature type="region of interest" description="Disordered" evidence="1">
    <location>
        <begin position="487"/>
        <end position="527"/>
    </location>
</feature>
<feature type="region of interest" description="Disordered" evidence="1">
    <location>
        <begin position="1606"/>
        <end position="1668"/>
    </location>
</feature>
<name>A0ABD1EVB3_HYPHA</name>
<evidence type="ECO:0000256" key="3">
    <source>
        <dbReference type="SAM" id="SignalP"/>
    </source>
</evidence>
<evidence type="ECO:0000256" key="2">
    <source>
        <dbReference type="SAM" id="Phobius"/>
    </source>
</evidence>
<feature type="compositionally biased region" description="Polar residues" evidence="1">
    <location>
        <begin position="1225"/>
        <end position="1246"/>
    </location>
</feature>
<keyword evidence="2" id="KW-1133">Transmembrane helix</keyword>
<feature type="domain" description="Protein kinase" evidence="4">
    <location>
        <begin position="144"/>
        <end position="415"/>
    </location>
</feature>
<evidence type="ECO:0000259" key="4">
    <source>
        <dbReference type="PROSITE" id="PS50011"/>
    </source>
</evidence>
<protein>
    <recommendedName>
        <fullName evidence="4">Protein kinase domain-containing protein</fullName>
    </recommendedName>
</protein>
<proteinExistence type="predicted"/>
<reference evidence="5 6" key="1">
    <citation type="submission" date="2024-05" db="EMBL/GenBank/DDBJ databases">
        <title>Genetic variation in Jamaican populations of the coffee berry borer (Hypothenemus hampei).</title>
        <authorList>
            <person name="Errbii M."/>
            <person name="Myrie A."/>
        </authorList>
    </citation>
    <scope>NUCLEOTIDE SEQUENCE [LARGE SCALE GENOMIC DNA]</scope>
    <source>
        <strain evidence="5">JA-Hopewell-2020-01-JO</strain>
        <tissue evidence="5">Whole body</tissue>
    </source>
</reference>
<dbReference type="Gene3D" id="3.30.200.20">
    <property type="entry name" value="Phosphorylase Kinase, domain 1"/>
    <property type="match status" value="1"/>
</dbReference>
<feature type="chain" id="PRO_5044810512" description="Protein kinase domain-containing protein" evidence="3">
    <location>
        <begin position="23"/>
        <end position="1843"/>
    </location>
</feature>
<feature type="compositionally biased region" description="Basic and acidic residues" evidence="1">
    <location>
        <begin position="1656"/>
        <end position="1668"/>
    </location>
</feature>